<sequence length="258" mass="27409">QPYASSSQTHSVTPCNTWFHKMPILRAVILGACVAGNFAVPSQLTDETGTGGSIQATVPIAFEQHSVRMQSSLVSTEMGNALDRGVTAELNNITSSASQDGQFQTNQSFAENNSKAFQQHAQSKWASKTSSPPSETCPMCCRGMLKESCPSQQSQASDPCADQSVCTGFHRCFGAKRGFVQCQYKPGSEVRCKTGPNCLPECTGTQLGKEGDDCALQPAAECEGFVRRGGQATQCKVKKGGNPSGADICDNVYLCGVR</sequence>
<gene>
    <name evidence="1" type="ORF">EVOR1521_LOCUS4505</name>
</gene>
<dbReference type="AlphaFoldDB" id="A0AA36MPF6"/>
<keyword evidence="2" id="KW-1185">Reference proteome</keyword>
<comment type="caution">
    <text evidence="1">The sequence shown here is derived from an EMBL/GenBank/DDBJ whole genome shotgun (WGS) entry which is preliminary data.</text>
</comment>
<feature type="non-terminal residue" evidence="1">
    <location>
        <position position="258"/>
    </location>
</feature>
<evidence type="ECO:0000313" key="2">
    <source>
        <dbReference type="Proteomes" id="UP001178507"/>
    </source>
</evidence>
<dbReference type="Proteomes" id="UP001178507">
    <property type="component" value="Unassembled WGS sequence"/>
</dbReference>
<proteinExistence type="predicted"/>
<organism evidence="1 2">
    <name type="scientific">Effrenium voratum</name>
    <dbReference type="NCBI Taxonomy" id="2562239"/>
    <lineage>
        <taxon>Eukaryota</taxon>
        <taxon>Sar</taxon>
        <taxon>Alveolata</taxon>
        <taxon>Dinophyceae</taxon>
        <taxon>Suessiales</taxon>
        <taxon>Symbiodiniaceae</taxon>
        <taxon>Effrenium</taxon>
    </lineage>
</organism>
<evidence type="ECO:0000313" key="1">
    <source>
        <dbReference type="EMBL" id="CAJ1375148.1"/>
    </source>
</evidence>
<name>A0AA36MPF6_9DINO</name>
<dbReference type="EMBL" id="CAUJNA010000303">
    <property type="protein sequence ID" value="CAJ1375148.1"/>
    <property type="molecule type" value="Genomic_DNA"/>
</dbReference>
<protein>
    <submittedName>
        <fullName evidence="1">Uncharacterized protein</fullName>
    </submittedName>
</protein>
<reference evidence="1" key="1">
    <citation type="submission" date="2023-08" db="EMBL/GenBank/DDBJ databases">
        <authorList>
            <person name="Chen Y."/>
            <person name="Shah S."/>
            <person name="Dougan E. K."/>
            <person name="Thang M."/>
            <person name="Chan C."/>
        </authorList>
    </citation>
    <scope>NUCLEOTIDE SEQUENCE</scope>
</reference>
<accession>A0AA36MPF6</accession>